<keyword evidence="3" id="KW-1185">Reference proteome</keyword>
<evidence type="ECO:0000259" key="1">
    <source>
        <dbReference type="Pfam" id="PF06985"/>
    </source>
</evidence>
<feature type="domain" description="Heterokaryon incompatibility" evidence="1">
    <location>
        <begin position="162"/>
        <end position="286"/>
    </location>
</feature>
<dbReference type="PANTHER" id="PTHR24148">
    <property type="entry name" value="ANKYRIN REPEAT DOMAIN-CONTAINING PROTEIN 39 HOMOLOG-RELATED"/>
    <property type="match status" value="1"/>
</dbReference>
<dbReference type="RefSeq" id="XP_007841545.1">
    <property type="nucleotide sequence ID" value="XM_007843354.1"/>
</dbReference>
<dbReference type="HOGENOM" id="CLU_044226_0_0_1"/>
<sequence length="355" mass="39940">MASQTSTYSSSSIRSISYKRLSSRIPEIRLLEIAPTGHLERPISCRLVNVPLSEKPVFVGLSVLLGDSTIAEIILMNHSRVHIPATLAEAIRHVRTVFNDGSGPSSRHSISSSISSTPKLSRNLDVASVSSKESYSSRQPLRRLCDLVNSGKTNPPKPQPLRIWTDSLCINEDDSREAGDRAKLMQVAYRRARTVVGWLGLKHDSSEILVDTLKTIDRAMPDGFGSPKDKADHPENYSPHSSWMAGMMQPWLVADEVNQLDDCPIHEAMRNFMLRPYFQNSWIVRELAGATFPTFLLEDRIVSWAQVLRMNRATEELVNHGTDLIPDKYREQLNLFSLDTIFIFLDAFDVYCRGS</sequence>
<dbReference type="eggNOG" id="ENOG502RB3M">
    <property type="taxonomic scope" value="Eukaryota"/>
</dbReference>
<dbReference type="Proteomes" id="UP000030651">
    <property type="component" value="Unassembled WGS sequence"/>
</dbReference>
<dbReference type="InterPro" id="IPR010730">
    <property type="entry name" value="HET"/>
</dbReference>
<proteinExistence type="predicted"/>
<gene>
    <name evidence="2" type="ORF">PFICI_14773</name>
</gene>
<protein>
    <recommendedName>
        <fullName evidence="1">Heterokaryon incompatibility domain-containing protein</fullName>
    </recommendedName>
</protein>
<name>W3WL04_PESFW</name>
<reference evidence="3" key="1">
    <citation type="journal article" date="2015" name="BMC Genomics">
        <title>Genomic and transcriptomic analysis of the endophytic fungus Pestalotiopsis fici reveals its lifestyle and high potential for synthesis of natural products.</title>
        <authorList>
            <person name="Wang X."/>
            <person name="Zhang X."/>
            <person name="Liu L."/>
            <person name="Xiang M."/>
            <person name="Wang W."/>
            <person name="Sun X."/>
            <person name="Che Y."/>
            <person name="Guo L."/>
            <person name="Liu G."/>
            <person name="Guo L."/>
            <person name="Wang C."/>
            <person name="Yin W.B."/>
            <person name="Stadler M."/>
            <person name="Zhang X."/>
            <person name="Liu X."/>
        </authorList>
    </citation>
    <scope>NUCLEOTIDE SEQUENCE [LARGE SCALE GENOMIC DNA]</scope>
    <source>
        <strain evidence="3">W106-1 / CGMCC3.15140</strain>
    </source>
</reference>
<dbReference type="PANTHER" id="PTHR24148:SF64">
    <property type="entry name" value="HETEROKARYON INCOMPATIBILITY DOMAIN-CONTAINING PROTEIN"/>
    <property type="match status" value="1"/>
</dbReference>
<dbReference type="InterPro" id="IPR052895">
    <property type="entry name" value="HetReg/Transcr_Mod"/>
</dbReference>
<accession>W3WL04</accession>
<dbReference type="AlphaFoldDB" id="W3WL04"/>
<dbReference type="KEGG" id="pfy:PFICI_14773"/>
<organism evidence="2 3">
    <name type="scientific">Pestalotiopsis fici (strain W106-1 / CGMCC3.15140)</name>
    <dbReference type="NCBI Taxonomy" id="1229662"/>
    <lineage>
        <taxon>Eukaryota</taxon>
        <taxon>Fungi</taxon>
        <taxon>Dikarya</taxon>
        <taxon>Ascomycota</taxon>
        <taxon>Pezizomycotina</taxon>
        <taxon>Sordariomycetes</taxon>
        <taxon>Xylariomycetidae</taxon>
        <taxon>Amphisphaeriales</taxon>
        <taxon>Sporocadaceae</taxon>
        <taxon>Pestalotiopsis</taxon>
    </lineage>
</organism>
<dbReference type="OrthoDB" id="5386682at2759"/>
<evidence type="ECO:0000313" key="3">
    <source>
        <dbReference type="Proteomes" id="UP000030651"/>
    </source>
</evidence>
<evidence type="ECO:0000313" key="2">
    <source>
        <dbReference type="EMBL" id="ETS73827.1"/>
    </source>
</evidence>
<dbReference type="InParanoid" id="W3WL04"/>
<dbReference type="GeneID" id="19279786"/>
<dbReference type="EMBL" id="KI912121">
    <property type="protein sequence ID" value="ETS73827.1"/>
    <property type="molecule type" value="Genomic_DNA"/>
</dbReference>
<dbReference type="Pfam" id="PF06985">
    <property type="entry name" value="HET"/>
    <property type="match status" value="1"/>
</dbReference>